<evidence type="ECO:0000313" key="2">
    <source>
        <dbReference type="EMBL" id="KAK8860026.1"/>
    </source>
</evidence>
<feature type="transmembrane region" description="Helical" evidence="1">
    <location>
        <begin position="261"/>
        <end position="283"/>
    </location>
</feature>
<dbReference type="EMBL" id="JAPCWZ010000006">
    <property type="protein sequence ID" value="KAK8860026.1"/>
    <property type="molecule type" value="Genomic_DNA"/>
</dbReference>
<gene>
    <name evidence="2" type="ORF">PGQ11_010760</name>
</gene>
<proteinExistence type="predicted"/>
<evidence type="ECO:0000313" key="3">
    <source>
        <dbReference type="Proteomes" id="UP001390339"/>
    </source>
</evidence>
<reference evidence="2 3" key="1">
    <citation type="journal article" date="2024" name="IMA Fungus">
        <title>Apiospora arundinis, a panoply of carbohydrate-active enzymes and secondary metabolites.</title>
        <authorList>
            <person name="Sorensen T."/>
            <person name="Petersen C."/>
            <person name="Muurmann A.T."/>
            <person name="Christiansen J.V."/>
            <person name="Brundto M.L."/>
            <person name="Overgaard C.K."/>
            <person name="Boysen A.T."/>
            <person name="Wollenberg R.D."/>
            <person name="Larsen T.O."/>
            <person name="Sorensen J.L."/>
            <person name="Nielsen K.L."/>
            <person name="Sondergaard T.E."/>
        </authorList>
    </citation>
    <scope>NUCLEOTIDE SEQUENCE [LARGE SCALE GENOMIC DNA]</scope>
    <source>
        <strain evidence="2 3">AAU 773</strain>
    </source>
</reference>
<keyword evidence="1" id="KW-0812">Transmembrane</keyword>
<evidence type="ECO:0000256" key="1">
    <source>
        <dbReference type="SAM" id="Phobius"/>
    </source>
</evidence>
<dbReference type="Proteomes" id="UP001390339">
    <property type="component" value="Unassembled WGS sequence"/>
</dbReference>
<feature type="transmembrane region" description="Helical" evidence="1">
    <location>
        <begin position="47"/>
        <end position="69"/>
    </location>
</feature>
<organism evidence="2 3">
    <name type="scientific">Apiospora arundinis</name>
    <dbReference type="NCBI Taxonomy" id="335852"/>
    <lineage>
        <taxon>Eukaryota</taxon>
        <taxon>Fungi</taxon>
        <taxon>Dikarya</taxon>
        <taxon>Ascomycota</taxon>
        <taxon>Pezizomycotina</taxon>
        <taxon>Sordariomycetes</taxon>
        <taxon>Xylariomycetidae</taxon>
        <taxon>Amphisphaeriales</taxon>
        <taxon>Apiosporaceae</taxon>
        <taxon>Apiospora</taxon>
    </lineage>
</organism>
<keyword evidence="1" id="KW-0472">Membrane</keyword>
<feature type="transmembrane region" description="Helical" evidence="1">
    <location>
        <begin position="150"/>
        <end position="172"/>
    </location>
</feature>
<keyword evidence="1" id="KW-1133">Transmembrane helix</keyword>
<sequence length="367" mass="39627">MSSLVSRAVLPLLVSVHGHKQLTTSASLYGRSMPQAQNEWHEKLGSLSMAILFAVNLAVFLPAILYVCYTLGLVMPTLASVEDAQDKYEPIPSNDDEIEGKGEKSAKAAVSEAEEAGAIKSRPVTSGVRATHKHLCSVSSSGWRSVFRGFGLAFTIHAISSVIAAPFVLAGIPGIVPLILCDILLVQLNAAWVHSVISASAVPWWRRLPPFGETLRATFLPMCALGLTTFASYLLPMLALLAMRRPGISVQTYDKNGPADLIIYLGLWLALTIFTVYPAQVVLTRAQASLLPDSMDTIVSFDRSLGRTTPNPSACQRVADAYKSFSGSWTRFYKLIAKTMIAAIMVGGVLGFFIGIEFGLVGYFARK</sequence>
<feature type="transmembrane region" description="Helical" evidence="1">
    <location>
        <begin position="184"/>
        <end position="205"/>
    </location>
</feature>
<feature type="transmembrane region" description="Helical" evidence="1">
    <location>
        <begin position="217"/>
        <end position="241"/>
    </location>
</feature>
<keyword evidence="3" id="KW-1185">Reference proteome</keyword>
<comment type="caution">
    <text evidence="2">The sequence shown here is derived from an EMBL/GenBank/DDBJ whole genome shotgun (WGS) entry which is preliminary data.</text>
</comment>
<protein>
    <submittedName>
        <fullName evidence="2">Ubiquitin carrier protein</fullName>
    </submittedName>
</protein>
<name>A0ABR2IAR0_9PEZI</name>
<accession>A0ABR2IAR0</accession>
<feature type="transmembrane region" description="Helical" evidence="1">
    <location>
        <begin position="341"/>
        <end position="365"/>
    </location>
</feature>